<sequence length="351" mass="39257">MIDVKVEFERRLSLFMETFTEEESDTFVRSLASVADMIEAGFGPDRAALVMAAIEEATSASSEPDVIEVRLDTSTDWRERFCDKNIVGDTSFPVAARRAQDLHAFAYFGILASWDPSREGERFPQMADATRDVPSYVEGTIDLLERFMGLFGPKARTWGFETIARTILAARARLKLDRGDRLTVHELAALSRVATKRLQNAIYAKSERSPSLEEDGLLSSASTQRWLDDHEFSVSIWREYLAAEEGGAHVATQTSDMEPEKDEFDEFAFVPEASDGSVFGPSSCGRGPSGEKRYTIGATGRQETFDDYDDALAALSRMKVARWRRPNRVGNFGTVTATRWRRVARSELSSL</sequence>
<dbReference type="EMBL" id="NBBI01000001">
    <property type="protein sequence ID" value="OWK33643.1"/>
    <property type="molecule type" value="Genomic_DNA"/>
</dbReference>
<organism evidence="1 2">
    <name type="scientific">Sphingomonas dokdonensis</name>
    <dbReference type="NCBI Taxonomy" id="344880"/>
    <lineage>
        <taxon>Bacteria</taxon>
        <taxon>Pseudomonadati</taxon>
        <taxon>Pseudomonadota</taxon>
        <taxon>Alphaproteobacteria</taxon>
        <taxon>Sphingomonadales</taxon>
        <taxon>Sphingomonadaceae</taxon>
        <taxon>Sphingomonas</taxon>
    </lineage>
</organism>
<evidence type="ECO:0000313" key="2">
    <source>
        <dbReference type="Proteomes" id="UP000197290"/>
    </source>
</evidence>
<proteinExistence type="predicted"/>
<name>A0A245ZV68_9SPHN</name>
<protein>
    <submittedName>
        <fullName evidence="1">Uncharacterized protein</fullName>
    </submittedName>
</protein>
<keyword evidence="2" id="KW-1185">Reference proteome</keyword>
<accession>A0A245ZV68</accession>
<gene>
    <name evidence="1" type="ORF">SPDO_05240</name>
</gene>
<dbReference type="Proteomes" id="UP000197290">
    <property type="component" value="Unassembled WGS sequence"/>
</dbReference>
<comment type="caution">
    <text evidence="1">The sequence shown here is derived from an EMBL/GenBank/DDBJ whole genome shotgun (WGS) entry which is preliminary data.</text>
</comment>
<reference evidence="1 2" key="1">
    <citation type="submission" date="2017-03" db="EMBL/GenBank/DDBJ databases">
        <title>Genome sequence of Sphingomonas dokdonensis DSM 21029.</title>
        <authorList>
            <person name="Poehlein A."/>
            <person name="Wuebbeler J.H."/>
            <person name="Steinbuechel A."/>
            <person name="Daniel R."/>
        </authorList>
    </citation>
    <scope>NUCLEOTIDE SEQUENCE [LARGE SCALE GENOMIC DNA]</scope>
    <source>
        <strain evidence="1 2">DSM 21029</strain>
    </source>
</reference>
<dbReference type="AlphaFoldDB" id="A0A245ZV68"/>
<evidence type="ECO:0000313" key="1">
    <source>
        <dbReference type="EMBL" id="OWK33643.1"/>
    </source>
</evidence>
<dbReference type="RefSeq" id="WP_211279979.1">
    <property type="nucleotide sequence ID" value="NZ_NBBI01000001.1"/>
</dbReference>